<evidence type="ECO:0000256" key="1">
    <source>
        <dbReference type="ARBA" id="ARBA00004229"/>
    </source>
</evidence>
<feature type="transmembrane region" description="Helical" evidence="8">
    <location>
        <begin position="1078"/>
        <end position="1102"/>
    </location>
</feature>
<keyword evidence="8" id="KW-0472">Membrane</keyword>
<dbReference type="InterPro" id="IPR002885">
    <property type="entry name" value="PPR_rpt"/>
</dbReference>
<dbReference type="PROSITE" id="PS51375">
    <property type="entry name" value="PPR"/>
    <property type="match status" value="6"/>
</dbReference>
<dbReference type="GO" id="GO:0008270">
    <property type="term" value="F:zinc ion binding"/>
    <property type="evidence" value="ECO:0007669"/>
    <property type="project" value="InterPro"/>
</dbReference>
<dbReference type="Pfam" id="PF20431">
    <property type="entry name" value="E_motif"/>
    <property type="match status" value="1"/>
</dbReference>
<dbReference type="PANTHER" id="PTHR47926:SF440">
    <property type="entry name" value="REPEAT-CONTAINING PROTEIN, PUTATIVE-RELATED"/>
    <property type="match status" value="1"/>
</dbReference>
<sequence length="1447" mass="159978">MAVFAQSSNVLTYIDRSNPQISNNYNLKALSFSKNLQTHKQTLRKSQEISVLGAAVSNSTINQTQNLELQQLCLLGKLEQAMKRMESMLELRIEVEEDVYIALLRLCEWRRAPDEGSRVYGGVLSSKSRLGVRLGNALLSMFVRFGNLTDAWYVFGKMSERDVFSWNVLLGGYAKAGCFDEALNLYHRMLWAEIRPDVYTFPSVLRTCGCISDIARGKEIHAHVIRFGFELDVDVGNALITMYVKCGDLSNARKLFDKMPKRDRISWNAMISGYFENGGGLEGLRLFFMMRELSVDPDLITMTSLASACELLGNQRLGREIHGVVVKSEFGDDVSMNNSLIQMYSSLGHLGEAEKVFSRMVSKDVVSWTAMIASYDSHKLPLKAVETYKTMALEGVMADGITLVSVLSACACLGHLDLGIRLHGISIKTGFISHVMVSNALIDMYSKCKCVNKALEVFHKISGKNVISWTSLILGLRINNRSFEALYFFRQMKESMKPNSVTLITILSACARIGALMRGKEIHAHALRTGVGFDGFLPNAILDMYVRCGRNVPALNQFNSQKKDVTAWNILLTGYAEQGQGKLAVELFDEMLESEINPDEITFIALLCACSRSGMVMEGLEYFNEMKNKYNLTPNLKHHACVVDLLGRAGQLDDAYDFIQDMPIEPDAAIWGALLNACRIHRSVQLGELAASHVFEKDDKSVGYYVLLCNFYAECGNWEKVSKVRTLMRERGLAVDPGCSWVEVNGKVHAFLSGDNFHAQSKEINGVLDGFYSKMKEAGLGDLKSSFSSDVESSRADVFCGHSERQAIAFGLINTAPGMPIWVTKNMYMCRSCHDMVKFISRIVRREISVRNVEEHHHFKDGVCSCGDEGYWGKPEDHFLVARTVYERNDRKRCKKMLVRPWTSLRMKILIFASLALSLPKPLITQKVRKMKDPTTRTFTNVKGDVLRRVQSFLDILWRSAFATREYAIGRLPTMEEPAPDQSATVNRWFRRLPATLSPKNSVLAEISGAVGDLGTYIPIVLTLTLVSHLDLGTTLIFTALYNIVTGLLFGIPMPVQPMKSIAAVAVAESTHLTLPQIAAAGLSTAAVLLILGATGLMSVLYRYLPLPVVRGIQLSQGLSFAFTAIKYIRYDQDLVTSKSGGSRSWIGFDGLLVALISCLFLILTTGAGDSHNGEPSSSESHNASESRSGHRIRRLRMLSMIPAALIVFLFGLLLCFLRDLSVLKYLKFGPSKLHLLRITWEDWKIGFVRAAIPQIPLSILNSVIAVCKLSGDLFPDREASAMSVSISVGIMNFVGCWFGAMPVCHGAGGLAGQYRFGGRSGASVVFLGIGKLVLGLAFGNSFAQVLNEFPIGVLGVLLLFAGIELAMASRDMNSKEESFVMLVCAAVSLTGSSAALGFGVGIVLFLLLKLREFDCSSCSCFGFHKMKPKSDAEEEEQQQQGTLLLA</sequence>
<feature type="transmembrane region" description="Helical" evidence="8">
    <location>
        <begin position="1109"/>
        <end position="1126"/>
    </location>
</feature>
<evidence type="ECO:0000256" key="7">
    <source>
        <dbReference type="PROSITE-ProRule" id="PRU00708"/>
    </source>
</evidence>
<keyword evidence="8" id="KW-0812">Transmembrane</keyword>
<evidence type="ECO:0000259" key="9">
    <source>
        <dbReference type="Pfam" id="PF14432"/>
    </source>
</evidence>
<feature type="transmembrane region" description="Helical" evidence="8">
    <location>
        <begin position="1146"/>
        <end position="1164"/>
    </location>
</feature>
<evidence type="ECO:0000256" key="8">
    <source>
        <dbReference type="SAM" id="Phobius"/>
    </source>
</evidence>
<dbReference type="EMBL" id="JAGKQH010000017">
    <property type="protein sequence ID" value="KAG6575573.1"/>
    <property type="molecule type" value="Genomic_DNA"/>
</dbReference>
<dbReference type="InterPro" id="IPR046960">
    <property type="entry name" value="PPR_At4g14850-like_plant"/>
</dbReference>
<feature type="transmembrane region" description="Helical" evidence="8">
    <location>
        <begin position="1280"/>
        <end position="1301"/>
    </location>
</feature>
<feature type="transmembrane region" description="Helical" evidence="8">
    <location>
        <begin position="1322"/>
        <end position="1344"/>
    </location>
</feature>
<keyword evidence="11" id="KW-1185">Reference proteome</keyword>
<evidence type="ECO:0000313" key="11">
    <source>
        <dbReference type="Proteomes" id="UP000685013"/>
    </source>
</evidence>
<dbReference type="Pfam" id="PF14432">
    <property type="entry name" value="DYW_deaminase"/>
    <property type="match status" value="1"/>
</dbReference>
<feature type="repeat" description="PPR" evidence="7">
    <location>
        <begin position="263"/>
        <end position="297"/>
    </location>
</feature>
<dbReference type="PANTHER" id="PTHR47926">
    <property type="entry name" value="PENTATRICOPEPTIDE REPEAT-CONTAINING PROTEIN"/>
    <property type="match status" value="1"/>
</dbReference>
<dbReference type="FunFam" id="1.25.40.10:FF:000344">
    <property type="entry name" value="Pentatricopeptide repeat-containing protein"/>
    <property type="match status" value="1"/>
</dbReference>
<feature type="domain" description="DYW" evidence="9">
    <location>
        <begin position="792"/>
        <end position="868"/>
    </location>
</feature>
<dbReference type="GO" id="GO:0003723">
    <property type="term" value="F:RNA binding"/>
    <property type="evidence" value="ECO:0007669"/>
    <property type="project" value="InterPro"/>
</dbReference>
<dbReference type="Pfam" id="PF01535">
    <property type="entry name" value="PPR"/>
    <property type="match status" value="5"/>
</dbReference>
<feature type="repeat" description="PPR" evidence="7">
    <location>
        <begin position="162"/>
        <end position="196"/>
    </location>
</feature>
<feature type="repeat" description="PPR" evidence="7">
    <location>
        <begin position="599"/>
        <end position="629"/>
    </location>
</feature>
<keyword evidence="6" id="KW-0809">Transit peptide</keyword>
<feature type="transmembrane region" description="Helical" evidence="8">
    <location>
        <begin position="1380"/>
        <end position="1409"/>
    </location>
</feature>
<dbReference type="InterPro" id="IPR031563">
    <property type="entry name" value="MOT1/MOT2"/>
</dbReference>
<comment type="similarity">
    <text evidence="2">Belongs to the PPR family. PCMP-H subfamily.</text>
</comment>
<organism evidence="10 11">
    <name type="scientific">Cucurbita argyrosperma subsp. sororia</name>
    <dbReference type="NCBI Taxonomy" id="37648"/>
    <lineage>
        <taxon>Eukaryota</taxon>
        <taxon>Viridiplantae</taxon>
        <taxon>Streptophyta</taxon>
        <taxon>Embryophyta</taxon>
        <taxon>Tracheophyta</taxon>
        <taxon>Spermatophyta</taxon>
        <taxon>Magnoliopsida</taxon>
        <taxon>eudicotyledons</taxon>
        <taxon>Gunneridae</taxon>
        <taxon>Pentapetalae</taxon>
        <taxon>rosids</taxon>
        <taxon>fabids</taxon>
        <taxon>Cucurbitales</taxon>
        <taxon>Cucurbitaceae</taxon>
        <taxon>Cucurbiteae</taxon>
        <taxon>Cucurbita</taxon>
    </lineage>
</organism>
<dbReference type="FunFam" id="1.25.40.10:FF:000395">
    <property type="entry name" value="Pentatricopeptide repeat-containing protein chloroplastic"/>
    <property type="match status" value="1"/>
</dbReference>
<dbReference type="InterPro" id="IPR046848">
    <property type="entry name" value="E_motif"/>
</dbReference>
<keyword evidence="3" id="KW-0150">Chloroplast</keyword>
<keyword evidence="4" id="KW-0934">Plastid</keyword>
<feature type="transmembrane region" description="Helical" evidence="8">
    <location>
        <begin position="1350"/>
        <end position="1368"/>
    </location>
</feature>
<dbReference type="Proteomes" id="UP000685013">
    <property type="component" value="Chromosome 17"/>
</dbReference>
<evidence type="ECO:0000256" key="3">
    <source>
        <dbReference type="ARBA" id="ARBA00022528"/>
    </source>
</evidence>
<feature type="repeat" description="PPR" evidence="7">
    <location>
        <begin position="232"/>
        <end position="262"/>
    </location>
</feature>
<feature type="repeat" description="PPR" evidence="7">
    <location>
        <begin position="564"/>
        <end position="598"/>
    </location>
</feature>
<evidence type="ECO:0000256" key="6">
    <source>
        <dbReference type="ARBA" id="ARBA00022946"/>
    </source>
</evidence>
<dbReference type="NCBIfam" id="TIGR00756">
    <property type="entry name" value="PPR"/>
    <property type="match status" value="6"/>
</dbReference>
<name>A0AAV6M6U7_9ROSI</name>
<keyword evidence="8" id="KW-1133">Transmembrane helix</keyword>
<dbReference type="Pfam" id="PF16983">
    <property type="entry name" value="MFS_MOT1"/>
    <property type="match status" value="2"/>
</dbReference>
<comment type="subcellular location">
    <subcellularLocation>
        <location evidence="1">Plastid</location>
        <location evidence="1">Chloroplast</location>
    </subcellularLocation>
</comment>
<gene>
    <name evidence="10" type="primary">PCMP-H73</name>
    <name evidence="10" type="ORF">SDJN03_26212</name>
</gene>
<evidence type="ECO:0000313" key="10">
    <source>
        <dbReference type="EMBL" id="KAG6575573.1"/>
    </source>
</evidence>
<dbReference type="FunFam" id="1.25.40.10:FF:000073">
    <property type="entry name" value="Pentatricopeptide repeat-containing protein chloroplastic"/>
    <property type="match status" value="1"/>
</dbReference>
<dbReference type="GO" id="GO:0009507">
    <property type="term" value="C:chloroplast"/>
    <property type="evidence" value="ECO:0007669"/>
    <property type="project" value="UniProtKB-SubCell"/>
</dbReference>
<dbReference type="Pfam" id="PF13041">
    <property type="entry name" value="PPR_2"/>
    <property type="match status" value="2"/>
</dbReference>
<evidence type="ECO:0000256" key="5">
    <source>
        <dbReference type="ARBA" id="ARBA00022737"/>
    </source>
</evidence>
<feature type="repeat" description="PPR" evidence="7">
    <location>
        <begin position="333"/>
        <end position="367"/>
    </location>
</feature>
<feature type="transmembrane region" description="Helical" evidence="8">
    <location>
        <begin position="1198"/>
        <end position="1218"/>
    </location>
</feature>
<comment type="caution">
    <text evidence="10">The sequence shown here is derived from an EMBL/GenBank/DDBJ whole genome shotgun (WGS) entry which is preliminary data.</text>
</comment>
<dbReference type="GO" id="GO:0015098">
    <property type="term" value="F:molybdate ion transmembrane transporter activity"/>
    <property type="evidence" value="ECO:0007669"/>
    <property type="project" value="InterPro"/>
</dbReference>
<evidence type="ECO:0000256" key="4">
    <source>
        <dbReference type="ARBA" id="ARBA00022640"/>
    </source>
</evidence>
<feature type="transmembrane region" description="Helical" evidence="8">
    <location>
        <begin position="1032"/>
        <end position="1052"/>
    </location>
</feature>
<keyword evidence="5" id="KW-0677">Repeat</keyword>
<protein>
    <submittedName>
        <fullName evidence="10">Pentatricopeptide repeat-containing protein, chloroplastic</fullName>
    </submittedName>
</protein>
<accession>A0AAV6M6U7</accession>
<reference evidence="10 11" key="1">
    <citation type="journal article" date="2021" name="Hortic Res">
        <title>The domestication of Cucurbita argyrosperma as revealed by the genome of its wild relative.</title>
        <authorList>
            <person name="Barrera-Redondo J."/>
            <person name="Sanchez-de la Vega G."/>
            <person name="Aguirre-Liguori J.A."/>
            <person name="Castellanos-Morales G."/>
            <person name="Gutierrez-Guerrero Y.T."/>
            <person name="Aguirre-Dugua X."/>
            <person name="Aguirre-Planter E."/>
            <person name="Tenaillon M.I."/>
            <person name="Lira-Saade R."/>
            <person name="Eguiarte L.E."/>
        </authorList>
    </citation>
    <scope>NUCLEOTIDE SEQUENCE [LARGE SCALE GENOMIC DNA]</scope>
    <source>
        <strain evidence="10">JBR-2021</strain>
    </source>
</reference>
<evidence type="ECO:0000256" key="2">
    <source>
        <dbReference type="ARBA" id="ARBA00006643"/>
    </source>
</evidence>
<dbReference type="FunFam" id="1.25.40.10:FF:000776">
    <property type="entry name" value="Pentatricopeptide repeat-containing protein At3g13880"/>
    <property type="match status" value="1"/>
</dbReference>
<dbReference type="GO" id="GO:0009451">
    <property type="term" value="P:RNA modification"/>
    <property type="evidence" value="ECO:0007669"/>
    <property type="project" value="InterPro"/>
</dbReference>
<feature type="non-terminal residue" evidence="10">
    <location>
        <position position="1"/>
    </location>
</feature>
<dbReference type="InterPro" id="IPR032867">
    <property type="entry name" value="DYW_dom"/>
</dbReference>
<proteinExistence type="inferred from homology"/>